<protein>
    <recommendedName>
        <fullName evidence="5">Potassium channel domain-containing protein</fullName>
    </recommendedName>
</protein>
<keyword evidence="1" id="KW-0812">Transmembrane</keyword>
<feature type="signal peptide" evidence="2">
    <location>
        <begin position="1"/>
        <end position="18"/>
    </location>
</feature>
<feature type="non-terminal residue" evidence="3">
    <location>
        <position position="1"/>
    </location>
</feature>
<evidence type="ECO:0000256" key="1">
    <source>
        <dbReference type="SAM" id="Phobius"/>
    </source>
</evidence>
<dbReference type="PANTHER" id="PTHR47823:SF9">
    <property type="entry name" value="CHROMOSOME UNDETERMINED SCAFFOLD_10, WHOLE GENOME SHOTGUN SEQUENCE"/>
    <property type="match status" value="1"/>
</dbReference>
<keyword evidence="1" id="KW-0472">Membrane</keyword>
<sequence>MKIVSGLLMILAVNHVIACCWYGLGKWTLDSSSGSSWLVNANMEEAGFSDSYAVSIHWALTQFTPATNNVAPANALERLFAVLVILLAMGMFSSFISSITATVSTLRQSRSEHFKRHSFLVRFFNERNLSIELFGKVHDVLKKQGSFDLRLKEDEVELLDNVPERLKVYLHEEMFLGSLMSLHCWRGWKKLDDDEDFIRQVCHFAMAEHVATPGQDRD</sequence>
<name>A0A812YYZ6_9DINO</name>
<organism evidence="3 4">
    <name type="scientific">Symbiodinium necroappetens</name>
    <dbReference type="NCBI Taxonomy" id="1628268"/>
    <lineage>
        <taxon>Eukaryota</taxon>
        <taxon>Sar</taxon>
        <taxon>Alveolata</taxon>
        <taxon>Dinophyceae</taxon>
        <taxon>Suessiales</taxon>
        <taxon>Symbiodiniaceae</taxon>
        <taxon>Symbiodinium</taxon>
    </lineage>
</organism>
<dbReference type="AlphaFoldDB" id="A0A812YYZ6"/>
<dbReference type="SUPFAM" id="SSF81324">
    <property type="entry name" value="Voltage-gated potassium channels"/>
    <property type="match status" value="1"/>
</dbReference>
<feature type="transmembrane region" description="Helical" evidence="1">
    <location>
        <begin position="79"/>
        <end position="106"/>
    </location>
</feature>
<dbReference type="EMBL" id="CAJNJA010044656">
    <property type="protein sequence ID" value="CAE7803465.1"/>
    <property type="molecule type" value="Genomic_DNA"/>
</dbReference>
<proteinExistence type="predicted"/>
<dbReference type="PANTHER" id="PTHR47823">
    <property type="entry name" value="ION_TRANS DOMAIN-CONTAINING PROTEIN"/>
    <property type="match status" value="1"/>
</dbReference>
<gene>
    <name evidence="3" type="ORF">SNEC2469_LOCUS23735</name>
</gene>
<accession>A0A812YYZ6</accession>
<keyword evidence="4" id="KW-1185">Reference proteome</keyword>
<dbReference type="Gene3D" id="1.10.287.70">
    <property type="match status" value="1"/>
</dbReference>
<dbReference type="OrthoDB" id="421226at2759"/>
<keyword evidence="2" id="KW-0732">Signal</keyword>
<evidence type="ECO:0008006" key="5">
    <source>
        <dbReference type="Google" id="ProtNLM"/>
    </source>
</evidence>
<evidence type="ECO:0000313" key="4">
    <source>
        <dbReference type="Proteomes" id="UP000601435"/>
    </source>
</evidence>
<evidence type="ECO:0000313" key="3">
    <source>
        <dbReference type="EMBL" id="CAE7803465.1"/>
    </source>
</evidence>
<dbReference type="Proteomes" id="UP000601435">
    <property type="component" value="Unassembled WGS sequence"/>
</dbReference>
<feature type="chain" id="PRO_5032418906" description="Potassium channel domain-containing protein" evidence="2">
    <location>
        <begin position="19"/>
        <end position="218"/>
    </location>
</feature>
<evidence type="ECO:0000256" key="2">
    <source>
        <dbReference type="SAM" id="SignalP"/>
    </source>
</evidence>
<keyword evidence="1" id="KW-1133">Transmembrane helix</keyword>
<reference evidence="3" key="1">
    <citation type="submission" date="2021-02" db="EMBL/GenBank/DDBJ databases">
        <authorList>
            <person name="Dougan E. K."/>
            <person name="Rhodes N."/>
            <person name="Thang M."/>
            <person name="Chan C."/>
        </authorList>
    </citation>
    <scope>NUCLEOTIDE SEQUENCE</scope>
</reference>
<comment type="caution">
    <text evidence="3">The sequence shown here is derived from an EMBL/GenBank/DDBJ whole genome shotgun (WGS) entry which is preliminary data.</text>
</comment>